<keyword evidence="4" id="KW-0804">Transcription</keyword>
<reference evidence="6" key="1">
    <citation type="submission" date="2019-09" db="EMBL/GenBank/DDBJ databases">
        <authorList>
            <person name="Teo W.F.A."/>
            <person name="Duangmal K."/>
        </authorList>
    </citation>
    <scope>NUCLEOTIDE SEQUENCE [LARGE SCALE GENOMIC DNA]</scope>
    <source>
        <strain evidence="6">K81G1</strain>
    </source>
</reference>
<dbReference type="InterPro" id="IPR000847">
    <property type="entry name" value="LysR_HTH_N"/>
</dbReference>
<evidence type="ECO:0000256" key="1">
    <source>
        <dbReference type="ARBA" id="ARBA00009437"/>
    </source>
</evidence>
<dbReference type="FunFam" id="1.10.10.10:FF:000001">
    <property type="entry name" value="LysR family transcriptional regulator"/>
    <property type="match status" value="1"/>
</dbReference>
<dbReference type="Pfam" id="PF03466">
    <property type="entry name" value="LysR_substrate"/>
    <property type="match status" value="1"/>
</dbReference>
<keyword evidence="2" id="KW-0805">Transcription regulation</keyword>
<dbReference type="InterPro" id="IPR036390">
    <property type="entry name" value="WH_DNA-bd_sf"/>
</dbReference>
<dbReference type="Gene3D" id="1.10.10.10">
    <property type="entry name" value="Winged helix-like DNA-binding domain superfamily/Winged helix DNA-binding domain"/>
    <property type="match status" value="1"/>
</dbReference>
<dbReference type="Pfam" id="PF00126">
    <property type="entry name" value="HTH_1"/>
    <property type="match status" value="1"/>
</dbReference>
<organism evidence="6 7">
    <name type="scientific">Amycolatopsis acidicola</name>
    <dbReference type="NCBI Taxonomy" id="2596893"/>
    <lineage>
        <taxon>Bacteria</taxon>
        <taxon>Bacillati</taxon>
        <taxon>Actinomycetota</taxon>
        <taxon>Actinomycetes</taxon>
        <taxon>Pseudonocardiales</taxon>
        <taxon>Pseudonocardiaceae</taxon>
        <taxon>Amycolatopsis</taxon>
    </lineage>
</organism>
<sequence length="296" mass="32866">MDVHPRMLRYFLAVAGELHFRRAAQRLWITGPALSQQIRQLEQELGFPLFHRTSRTVTLTDQGRELIPLAQAVVDASDALSDWARERKQGKEPLRVGFMASGAGTLTQEILKAATDRLPHLDVKLVHLRWDEQTQALHDNRVDVAFAREPAETDGLRCTPVLSEKRVVMLPATHALATRTTLSFTEIADETFLPSATGSAEWTDYWLVNPRPDGSRARTGPPISTVEEMLEECAAGHGIVITAGSVPMFYAHPGVRFAEVEDLPPNHVLLCVREKAGTAATEFEDVVLDLIHRGAR</sequence>
<comment type="similarity">
    <text evidence="1">Belongs to the LysR transcriptional regulatory family.</text>
</comment>
<dbReference type="PRINTS" id="PR00039">
    <property type="entry name" value="HTHLYSR"/>
</dbReference>
<dbReference type="GO" id="GO:0003677">
    <property type="term" value="F:DNA binding"/>
    <property type="evidence" value="ECO:0007669"/>
    <property type="project" value="UniProtKB-KW"/>
</dbReference>
<dbReference type="EMBL" id="VMNW02000039">
    <property type="protein sequence ID" value="KAA9157777.1"/>
    <property type="molecule type" value="Genomic_DNA"/>
</dbReference>
<dbReference type="CDD" id="cd08414">
    <property type="entry name" value="PBP2_LTTR_aromatics_like"/>
    <property type="match status" value="1"/>
</dbReference>
<dbReference type="Gene3D" id="3.40.190.10">
    <property type="entry name" value="Periplasmic binding protein-like II"/>
    <property type="match status" value="2"/>
</dbReference>
<feature type="domain" description="HTH lysR-type" evidence="5">
    <location>
        <begin position="1"/>
        <end position="60"/>
    </location>
</feature>
<dbReference type="AlphaFoldDB" id="A0A5N0V190"/>
<keyword evidence="7" id="KW-1185">Reference proteome</keyword>
<gene>
    <name evidence="6" type="ORF">FPZ12_024365</name>
</gene>
<dbReference type="InterPro" id="IPR005119">
    <property type="entry name" value="LysR_subst-bd"/>
</dbReference>
<dbReference type="PANTHER" id="PTHR30346:SF0">
    <property type="entry name" value="HCA OPERON TRANSCRIPTIONAL ACTIVATOR HCAR"/>
    <property type="match status" value="1"/>
</dbReference>
<dbReference type="PANTHER" id="PTHR30346">
    <property type="entry name" value="TRANSCRIPTIONAL DUAL REGULATOR HCAR-RELATED"/>
    <property type="match status" value="1"/>
</dbReference>
<dbReference type="SUPFAM" id="SSF46785">
    <property type="entry name" value="Winged helix' DNA-binding domain"/>
    <property type="match status" value="1"/>
</dbReference>
<proteinExistence type="inferred from homology"/>
<dbReference type="Proteomes" id="UP000319769">
    <property type="component" value="Unassembled WGS sequence"/>
</dbReference>
<comment type="caution">
    <text evidence="6">The sequence shown here is derived from an EMBL/GenBank/DDBJ whole genome shotgun (WGS) entry which is preliminary data.</text>
</comment>
<evidence type="ECO:0000259" key="5">
    <source>
        <dbReference type="PROSITE" id="PS50931"/>
    </source>
</evidence>
<evidence type="ECO:0000313" key="7">
    <source>
        <dbReference type="Proteomes" id="UP000319769"/>
    </source>
</evidence>
<evidence type="ECO:0000256" key="4">
    <source>
        <dbReference type="ARBA" id="ARBA00023163"/>
    </source>
</evidence>
<evidence type="ECO:0000256" key="2">
    <source>
        <dbReference type="ARBA" id="ARBA00023015"/>
    </source>
</evidence>
<dbReference type="PROSITE" id="PS50931">
    <property type="entry name" value="HTH_LYSR"/>
    <property type="match status" value="1"/>
</dbReference>
<dbReference type="InterPro" id="IPR036388">
    <property type="entry name" value="WH-like_DNA-bd_sf"/>
</dbReference>
<evidence type="ECO:0000256" key="3">
    <source>
        <dbReference type="ARBA" id="ARBA00023125"/>
    </source>
</evidence>
<name>A0A5N0V190_9PSEU</name>
<dbReference type="GO" id="GO:0003700">
    <property type="term" value="F:DNA-binding transcription factor activity"/>
    <property type="evidence" value="ECO:0007669"/>
    <property type="project" value="InterPro"/>
</dbReference>
<protein>
    <submittedName>
        <fullName evidence="6">LysR family transcriptional regulator</fullName>
    </submittedName>
</protein>
<dbReference type="OrthoDB" id="4140098at2"/>
<dbReference type="SUPFAM" id="SSF53850">
    <property type="entry name" value="Periplasmic binding protein-like II"/>
    <property type="match status" value="1"/>
</dbReference>
<dbReference type="GO" id="GO:0032993">
    <property type="term" value="C:protein-DNA complex"/>
    <property type="evidence" value="ECO:0007669"/>
    <property type="project" value="TreeGrafter"/>
</dbReference>
<keyword evidence="3" id="KW-0238">DNA-binding</keyword>
<accession>A0A5N0V190</accession>
<dbReference type="RefSeq" id="WP_144749045.1">
    <property type="nucleotide sequence ID" value="NZ_VMNW02000039.1"/>
</dbReference>
<evidence type="ECO:0000313" key="6">
    <source>
        <dbReference type="EMBL" id="KAA9157777.1"/>
    </source>
</evidence>